<sequence>MHRQMAHGSQEAVRATAASFPPNVHTSSLSTVLPQHPSLTQPDARRLAMTPLLTPAEGDAHMGCPAPMLCNSDCRLMSGRWTIYGVHHKEEDGPLSSLVPTISALEALLPPPRKSPSWVLYDSGSASSALHHQLLSSALRIDPTPRGPDITCMARTSSFESYLLARPSSPCRIGRCRNAFLCAGCIPSPDPAAHSGAPSDSLPVSIRSFRKPNFGISHPTP</sequence>
<keyword evidence="2" id="KW-1185">Reference proteome</keyword>
<reference evidence="1" key="1">
    <citation type="submission" date="2022-07" db="EMBL/GenBank/DDBJ databases">
        <title>Genome Sequence of Agrocybe chaxingu.</title>
        <authorList>
            <person name="Buettner E."/>
        </authorList>
    </citation>
    <scope>NUCLEOTIDE SEQUENCE</scope>
    <source>
        <strain evidence="1">MP-N11</strain>
    </source>
</reference>
<protein>
    <submittedName>
        <fullName evidence="1">Uncharacterized protein</fullName>
    </submittedName>
</protein>
<gene>
    <name evidence="1" type="ORF">NLJ89_g11527</name>
</gene>
<accession>A0A9W8JLQ9</accession>
<dbReference type="EMBL" id="JANKHO010002719">
    <property type="protein sequence ID" value="KAJ3489458.1"/>
    <property type="molecule type" value="Genomic_DNA"/>
</dbReference>
<organism evidence="1 2">
    <name type="scientific">Agrocybe chaxingu</name>
    <dbReference type="NCBI Taxonomy" id="84603"/>
    <lineage>
        <taxon>Eukaryota</taxon>
        <taxon>Fungi</taxon>
        <taxon>Dikarya</taxon>
        <taxon>Basidiomycota</taxon>
        <taxon>Agaricomycotina</taxon>
        <taxon>Agaricomycetes</taxon>
        <taxon>Agaricomycetidae</taxon>
        <taxon>Agaricales</taxon>
        <taxon>Agaricineae</taxon>
        <taxon>Strophariaceae</taxon>
        <taxon>Agrocybe</taxon>
    </lineage>
</organism>
<comment type="caution">
    <text evidence="1">The sequence shown here is derived from an EMBL/GenBank/DDBJ whole genome shotgun (WGS) entry which is preliminary data.</text>
</comment>
<proteinExistence type="predicted"/>
<evidence type="ECO:0000313" key="1">
    <source>
        <dbReference type="EMBL" id="KAJ3489458.1"/>
    </source>
</evidence>
<dbReference type="AlphaFoldDB" id="A0A9W8JLQ9"/>
<name>A0A9W8JLQ9_9AGAR</name>
<evidence type="ECO:0000313" key="2">
    <source>
        <dbReference type="Proteomes" id="UP001148786"/>
    </source>
</evidence>
<dbReference type="Proteomes" id="UP001148786">
    <property type="component" value="Unassembled WGS sequence"/>
</dbReference>